<evidence type="ECO:0000313" key="1">
    <source>
        <dbReference type="EMBL" id="KAL3819619.1"/>
    </source>
</evidence>
<dbReference type="PANTHER" id="PTHR15663:SF6">
    <property type="entry name" value="COMM DOMAIN-CONTAINING PROTEIN-RELATED"/>
    <property type="match status" value="1"/>
</dbReference>
<dbReference type="Proteomes" id="UP001634393">
    <property type="component" value="Unassembled WGS sequence"/>
</dbReference>
<evidence type="ECO:0000313" key="2">
    <source>
        <dbReference type="Proteomes" id="UP001634393"/>
    </source>
</evidence>
<dbReference type="InterPro" id="IPR037360">
    <property type="entry name" value="COMMD9"/>
</dbReference>
<protein>
    <recommendedName>
        <fullName evidence="3">COMM domain-containing protein</fullName>
    </recommendedName>
</protein>
<dbReference type="AlphaFoldDB" id="A0ABD3S544"/>
<keyword evidence="2" id="KW-1185">Reference proteome</keyword>
<dbReference type="PANTHER" id="PTHR15663">
    <property type="entry name" value="COMM DOMAIN-CONTAINING PROTEIN 9"/>
    <property type="match status" value="1"/>
</dbReference>
<evidence type="ECO:0008006" key="3">
    <source>
        <dbReference type="Google" id="ProtNLM"/>
    </source>
</evidence>
<accession>A0ABD3S544</accession>
<organism evidence="1 2">
    <name type="scientific">Penstemon smallii</name>
    <dbReference type="NCBI Taxonomy" id="265156"/>
    <lineage>
        <taxon>Eukaryota</taxon>
        <taxon>Viridiplantae</taxon>
        <taxon>Streptophyta</taxon>
        <taxon>Embryophyta</taxon>
        <taxon>Tracheophyta</taxon>
        <taxon>Spermatophyta</taxon>
        <taxon>Magnoliopsida</taxon>
        <taxon>eudicotyledons</taxon>
        <taxon>Gunneridae</taxon>
        <taxon>Pentapetalae</taxon>
        <taxon>asterids</taxon>
        <taxon>lamiids</taxon>
        <taxon>Lamiales</taxon>
        <taxon>Plantaginaceae</taxon>
        <taxon>Cheloneae</taxon>
        <taxon>Penstemon</taxon>
    </lineage>
</organism>
<comment type="caution">
    <text evidence="1">The sequence shown here is derived from an EMBL/GenBank/DDBJ whole genome shotgun (WGS) entry which is preliminary data.</text>
</comment>
<sequence>MVVEEDNNTLYQQLHKLVGINSEQELENVLELLWQSRKTGLSSPQKSSLQSLLKLPSPGDLDPVLASLRSLLRNCVRKSLDGEDILKLLPHDLPLELQSMLLVLLQKHQNQWKRDMSQEQPLTGRNAGLSVPLSSEVSGSILPPQVSVPHFSSCNFGGPAPIAVESNGSFSPHLTLQNDVLPPDMLGVLPRVKSMTWSVENKSETPADRVAIITLKLQDYTKSPSKDVELKFQLTKDTLEAVLRSMTYINEQLSRFQVGSSSVPLQKKRRQ</sequence>
<dbReference type="EMBL" id="JBJXBP010000007">
    <property type="protein sequence ID" value="KAL3819619.1"/>
    <property type="molecule type" value="Genomic_DNA"/>
</dbReference>
<name>A0ABD3S544_9LAMI</name>
<reference evidence="1 2" key="1">
    <citation type="submission" date="2024-12" db="EMBL/GenBank/DDBJ databases">
        <title>The unique morphological basis and parallel evolutionary history of personate flowers in Penstemon.</title>
        <authorList>
            <person name="Depatie T.H."/>
            <person name="Wessinger C.A."/>
        </authorList>
    </citation>
    <scope>NUCLEOTIDE SEQUENCE [LARGE SCALE GENOMIC DNA]</scope>
    <source>
        <strain evidence="1">WTNN_2</strain>
        <tissue evidence="1">Leaf</tissue>
    </source>
</reference>
<proteinExistence type="predicted"/>
<gene>
    <name evidence="1" type="ORF">ACJIZ3_005524</name>
</gene>